<evidence type="ECO:0000256" key="1">
    <source>
        <dbReference type="SAM" id="Phobius"/>
    </source>
</evidence>
<keyword evidence="1" id="KW-0812">Transmembrane</keyword>
<gene>
    <name evidence="2" type="ORF">DEO72_LG7g1623</name>
</gene>
<protein>
    <submittedName>
        <fullName evidence="2">Uncharacterized protein</fullName>
    </submittedName>
</protein>
<evidence type="ECO:0000313" key="3">
    <source>
        <dbReference type="Proteomes" id="UP000501690"/>
    </source>
</evidence>
<organism evidence="2 3">
    <name type="scientific">Vigna unguiculata</name>
    <name type="common">Cowpea</name>
    <dbReference type="NCBI Taxonomy" id="3917"/>
    <lineage>
        <taxon>Eukaryota</taxon>
        <taxon>Viridiplantae</taxon>
        <taxon>Streptophyta</taxon>
        <taxon>Embryophyta</taxon>
        <taxon>Tracheophyta</taxon>
        <taxon>Spermatophyta</taxon>
        <taxon>Magnoliopsida</taxon>
        <taxon>eudicotyledons</taxon>
        <taxon>Gunneridae</taxon>
        <taxon>Pentapetalae</taxon>
        <taxon>rosids</taxon>
        <taxon>fabids</taxon>
        <taxon>Fabales</taxon>
        <taxon>Fabaceae</taxon>
        <taxon>Papilionoideae</taxon>
        <taxon>50 kb inversion clade</taxon>
        <taxon>NPAAA clade</taxon>
        <taxon>indigoferoid/millettioid clade</taxon>
        <taxon>Phaseoleae</taxon>
        <taxon>Vigna</taxon>
    </lineage>
</organism>
<accession>A0A4D6MFX8</accession>
<evidence type="ECO:0000313" key="2">
    <source>
        <dbReference type="EMBL" id="QCE00333.1"/>
    </source>
</evidence>
<reference evidence="2 3" key="1">
    <citation type="submission" date="2019-04" db="EMBL/GenBank/DDBJ databases">
        <title>An improved genome assembly and genetic linkage map for asparagus bean, Vigna unguiculata ssp. sesquipedialis.</title>
        <authorList>
            <person name="Xia Q."/>
            <person name="Zhang R."/>
            <person name="Dong Y."/>
        </authorList>
    </citation>
    <scope>NUCLEOTIDE SEQUENCE [LARGE SCALE GENOMIC DNA]</scope>
    <source>
        <tissue evidence="2">Leaf</tissue>
    </source>
</reference>
<sequence>MMSPVVVLCERGKAHDRVCDNESKCLRHVSPRSFSGTVGLVAWWLALEHSQFAIWVRCSGKTVCFGGALLLVLVALLLRLLWRNR</sequence>
<feature type="transmembrane region" description="Helical" evidence="1">
    <location>
        <begin position="63"/>
        <end position="82"/>
    </location>
</feature>
<keyword evidence="1" id="KW-0472">Membrane</keyword>
<dbReference type="Proteomes" id="UP000501690">
    <property type="component" value="Linkage Group LG7"/>
</dbReference>
<name>A0A4D6MFX8_VIGUN</name>
<dbReference type="EMBL" id="CP039351">
    <property type="protein sequence ID" value="QCE00333.1"/>
    <property type="molecule type" value="Genomic_DNA"/>
</dbReference>
<proteinExistence type="predicted"/>
<dbReference type="AlphaFoldDB" id="A0A4D6MFX8"/>
<keyword evidence="1" id="KW-1133">Transmembrane helix</keyword>
<keyword evidence="3" id="KW-1185">Reference proteome</keyword>